<dbReference type="GO" id="GO:0005509">
    <property type="term" value="F:calcium ion binding"/>
    <property type="evidence" value="ECO:0007669"/>
    <property type="project" value="UniProtKB-UniRule"/>
</dbReference>
<dbReference type="InterPro" id="IPR002126">
    <property type="entry name" value="Cadherin-like_dom"/>
</dbReference>
<evidence type="ECO:0000256" key="3">
    <source>
        <dbReference type="ARBA" id="ARBA00022989"/>
    </source>
</evidence>
<comment type="caution">
    <text evidence="7">The sequence shown here is derived from an EMBL/GenBank/DDBJ whole genome shotgun (WGS) entry which is preliminary data.</text>
</comment>
<dbReference type="PANTHER" id="PTHR24026">
    <property type="entry name" value="FAT ATYPICAL CADHERIN-RELATED"/>
    <property type="match status" value="1"/>
</dbReference>
<evidence type="ECO:0000313" key="7">
    <source>
        <dbReference type="EMBL" id="GLD73131.1"/>
    </source>
</evidence>
<dbReference type="PROSITE" id="PS50268">
    <property type="entry name" value="CADHERIN_2"/>
    <property type="match status" value="1"/>
</dbReference>
<keyword evidence="4" id="KW-0472">Membrane</keyword>
<sequence>MAPNTEILQVTATDQDRGATLSFTSGIMSGNTGGQFYIDAQTADLVAVQVLGVNDNAPIAVSTPFQATVLENMPLGYSIIHIGQWMQTLGTTPGWVDSVVTVSAVDQDIVVVTYQISSGNTATDSPSRVRWRAYRWRCATDYKLERRYILTVTAVMGHGSTAKVFDGVTDANTHRPVFPELTLHPSPVDIGPDTGAVTTQAGWTTRTRSPTLAITPGTTASQKSDTTYWRYWLMTSRQLPAFSETTMWVHSDGDVPVFTSVVQVSAIVRDSGLNGESSTHPSRVGRGQ</sequence>
<evidence type="ECO:0000256" key="2">
    <source>
        <dbReference type="ARBA" id="ARBA00022692"/>
    </source>
</evidence>
<dbReference type="GO" id="GO:0007156">
    <property type="term" value="P:homophilic cell adhesion via plasma membrane adhesion molecules"/>
    <property type="evidence" value="ECO:0007669"/>
    <property type="project" value="InterPro"/>
</dbReference>
<dbReference type="SUPFAM" id="SSF49313">
    <property type="entry name" value="Cadherin-like"/>
    <property type="match status" value="2"/>
</dbReference>
<evidence type="ECO:0000256" key="4">
    <source>
        <dbReference type="ARBA" id="ARBA00023136"/>
    </source>
</evidence>
<proteinExistence type="predicted"/>
<keyword evidence="3" id="KW-1133">Transmembrane helix</keyword>
<evidence type="ECO:0000256" key="5">
    <source>
        <dbReference type="PROSITE-ProRule" id="PRU00043"/>
    </source>
</evidence>
<evidence type="ECO:0000313" key="8">
    <source>
        <dbReference type="Proteomes" id="UP001279410"/>
    </source>
</evidence>
<organism evidence="7 8">
    <name type="scientific">Lates japonicus</name>
    <name type="common">Japanese lates</name>
    <dbReference type="NCBI Taxonomy" id="270547"/>
    <lineage>
        <taxon>Eukaryota</taxon>
        <taxon>Metazoa</taxon>
        <taxon>Chordata</taxon>
        <taxon>Craniata</taxon>
        <taxon>Vertebrata</taxon>
        <taxon>Euteleostomi</taxon>
        <taxon>Actinopterygii</taxon>
        <taxon>Neopterygii</taxon>
        <taxon>Teleostei</taxon>
        <taxon>Neoteleostei</taxon>
        <taxon>Acanthomorphata</taxon>
        <taxon>Carangaria</taxon>
        <taxon>Carangaria incertae sedis</taxon>
        <taxon>Centropomidae</taxon>
        <taxon>Lates</taxon>
    </lineage>
</organism>
<dbReference type="InterPro" id="IPR015919">
    <property type="entry name" value="Cadherin-like_sf"/>
</dbReference>
<dbReference type="PANTHER" id="PTHR24026:SF51">
    <property type="entry name" value="PROTOCADHERIN-LIKE WING POLARITY PROTEIN STAN"/>
    <property type="match status" value="1"/>
</dbReference>
<dbReference type="AlphaFoldDB" id="A0AAD3NLC8"/>
<keyword evidence="7" id="KW-0675">Receptor</keyword>
<dbReference type="EMBL" id="BRZM01001413">
    <property type="protein sequence ID" value="GLD73131.1"/>
    <property type="molecule type" value="Genomic_DNA"/>
</dbReference>
<keyword evidence="8" id="KW-1185">Reference proteome</keyword>
<comment type="subcellular location">
    <subcellularLocation>
        <location evidence="1">Membrane</location>
    </subcellularLocation>
</comment>
<keyword evidence="2" id="KW-0812">Transmembrane</keyword>
<accession>A0AAD3NLC8</accession>
<keyword evidence="5" id="KW-0106">Calcium</keyword>
<evidence type="ECO:0000259" key="6">
    <source>
        <dbReference type="PROSITE" id="PS50268"/>
    </source>
</evidence>
<dbReference type="CDD" id="cd11304">
    <property type="entry name" value="Cadherin_repeat"/>
    <property type="match status" value="2"/>
</dbReference>
<dbReference type="GO" id="GO:0016020">
    <property type="term" value="C:membrane"/>
    <property type="evidence" value="ECO:0007669"/>
    <property type="project" value="UniProtKB-SubCell"/>
</dbReference>
<evidence type="ECO:0000256" key="1">
    <source>
        <dbReference type="ARBA" id="ARBA00004370"/>
    </source>
</evidence>
<dbReference type="Gene3D" id="2.60.40.60">
    <property type="entry name" value="Cadherins"/>
    <property type="match status" value="2"/>
</dbReference>
<feature type="domain" description="Cadherin" evidence="6">
    <location>
        <begin position="61"/>
        <end position="178"/>
    </location>
</feature>
<protein>
    <submittedName>
        <fullName evidence="7">Cadherin EGF LAG seven-pass G-type receptor 2-like protein</fullName>
    </submittedName>
</protein>
<reference evidence="7" key="1">
    <citation type="submission" date="2022-08" db="EMBL/GenBank/DDBJ databases">
        <title>Genome sequencing of akame (Lates japonicus).</title>
        <authorList>
            <person name="Hashiguchi Y."/>
            <person name="Takahashi H."/>
        </authorList>
    </citation>
    <scope>NUCLEOTIDE SEQUENCE</scope>
    <source>
        <strain evidence="7">Kochi</strain>
    </source>
</reference>
<gene>
    <name evidence="7" type="ORF">AKAME5_002445600</name>
</gene>
<name>A0AAD3NLC8_LATJO</name>
<dbReference type="Proteomes" id="UP001279410">
    <property type="component" value="Unassembled WGS sequence"/>
</dbReference>